<evidence type="ECO:0000313" key="1">
    <source>
        <dbReference type="EMBL" id="KAF2627794.1"/>
    </source>
</evidence>
<reference evidence="1" key="1">
    <citation type="journal article" date="2020" name="Stud. Mycol.">
        <title>101 Dothideomycetes genomes: a test case for predicting lifestyles and emergence of pathogens.</title>
        <authorList>
            <person name="Haridas S."/>
            <person name="Albert R."/>
            <person name="Binder M."/>
            <person name="Bloem J."/>
            <person name="Labutti K."/>
            <person name="Salamov A."/>
            <person name="Andreopoulos B."/>
            <person name="Baker S."/>
            <person name="Barry K."/>
            <person name="Bills G."/>
            <person name="Bluhm B."/>
            <person name="Cannon C."/>
            <person name="Castanera R."/>
            <person name="Culley D."/>
            <person name="Daum C."/>
            <person name="Ezra D."/>
            <person name="Gonzalez J."/>
            <person name="Henrissat B."/>
            <person name="Kuo A."/>
            <person name="Liang C."/>
            <person name="Lipzen A."/>
            <person name="Lutzoni F."/>
            <person name="Magnuson J."/>
            <person name="Mondo S."/>
            <person name="Nolan M."/>
            <person name="Ohm R."/>
            <person name="Pangilinan J."/>
            <person name="Park H.-J."/>
            <person name="Ramirez L."/>
            <person name="Alfaro M."/>
            <person name="Sun H."/>
            <person name="Tritt A."/>
            <person name="Yoshinaga Y."/>
            <person name="Zwiers L.-H."/>
            <person name="Turgeon B."/>
            <person name="Goodwin S."/>
            <person name="Spatafora J."/>
            <person name="Crous P."/>
            <person name="Grigoriev I."/>
        </authorList>
    </citation>
    <scope>NUCLEOTIDE SEQUENCE</scope>
    <source>
        <strain evidence="1">CBS 525.71</strain>
    </source>
</reference>
<organism evidence="1 2">
    <name type="scientific">Macroventuria anomochaeta</name>
    <dbReference type="NCBI Taxonomy" id="301207"/>
    <lineage>
        <taxon>Eukaryota</taxon>
        <taxon>Fungi</taxon>
        <taxon>Dikarya</taxon>
        <taxon>Ascomycota</taxon>
        <taxon>Pezizomycotina</taxon>
        <taxon>Dothideomycetes</taxon>
        <taxon>Pleosporomycetidae</taxon>
        <taxon>Pleosporales</taxon>
        <taxon>Pleosporineae</taxon>
        <taxon>Didymellaceae</taxon>
        <taxon>Macroventuria</taxon>
    </lineage>
</organism>
<accession>A0ACB6S318</accession>
<comment type="caution">
    <text evidence="1">The sequence shown here is derived from an EMBL/GenBank/DDBJ whole genome shotgun (WGS) entry which is preliminary data.</text>
</comment>
<protein>
    <submittedName>
        <fullName evidence="1">Uncharacterized protein</fullName>
    </submittedName>
</protein>
<keyword evidence="2" id="KW-1185">Reference proteome</keyword>
<dbReference type="Proteomes" id="UP000799754">
    <property type="component" value="Unassembled WGS sequence"/>
</dbReference>
<gene>
    <name evidence="1" type="ORF">BU25DRAFT_44331</name>
</gene>
<sequence>MPIPTTPGALPAAHRVVCLRSVRAMARGQFVDFEFASASSKKCAYCTLQNEKCNPVPAYAGAEFAVFWEALGAYELALGSDEEGDRKASEAGVRSAAYELASCVQVATAQFKNLSAVDVLLASHYQMAEENRALRGQLSEMAEAMVALAKAQAELTAKVGGMGSVTARGGGRRAGREGGRGGRRKRERGGEKEDEEMGGTVEGGSNSELSSVHEFLSGDEVE</sequence>
<evidence type="ECO:0000313" key="2">
    <source>
        <dbReference type="Proteomes" id="UP000799754"/>
    </source>
</evidence>
<dbReference type="EMBL" id="MU006715">
    <property type="protein sequence ID" value="KAF2627794.1"/>
    <property type="molecule type" value="Genomic_DNA"/>
</dbReference>
<name>A0ACB6S318_9PLEO</name>
<proteinExistence type="predicted"/>